<evidence type="ECO:0000313" key="2">
    <source>
        <dbReference type="Proteomes" id="UP000828390"/>
    </source>
</evidence>
<gene>
    <name evidence="1" type="ORF">DPMN_153582</name>
</gene>
<sequence>MLFIDRNKCGPFAQGKQRCHRSRADAPKHSSSAVETWRTKGVKTLTSAAAETNAARATFKCCSSSILLLGQEFAAQAGVGVGTGDGLGKKKMLLEQEFAARAPSICCSTSKFLLDQHLDAARAAFCCSSTI</sequence>
<organism evidence="1 2">
    <name type="scientific">Dreissena polymorpha</name>
    <name type="common">Zebra mussel</name>
    <name type="synonym">Mytilus polymorpha</name>
    <dbReference type="NCBI Taxonomy" id="45954"/>
    <lineage>
        <taxon>Eukaryota</taxon>
        <taxon>Metazoa</taxon>
        <taxon>Spiralia</taxon>
        <taxon>Lophotrochozoa</taxon>
        <taxon>Mollusca</taxon>
        <taxon>Bivalvia</taxon>
        <taxon>Autobranchia</taxon>
        <taxon>Heteroconchia</taxon>
        <taxon>Euheterodonta</taxon>
        <taxon>Imparidentia</taxon>
        <taxon>Neoheterodontei</taxon>
        <taxon>Myida</taxon>
        <taxon>Dreissenoidea</taxon>
        <taxon>Dreissenidae</taxon>
        <taxon>Dreissena</taxon>
    </lineage>
</organism>
<name>A0A9D4FJF3_DREPO</name>
<dbReference type="EMBL" id="JAIWYP010000007">
    <property type="protein sequence ID" value="KAH3799958.1"/>
    <property type="molecule type" value="Genomic_DNA"/>
</dbReference>
<proteinExistence type="predicted"/>
<dbReference type="Proteomes" id="UP000828390">
    <property type="component" value="Unassembled WGS sequence"/>
</dbReference>
<accession>A0A9D4FJF3</accession>
<comment type="caution">
    <text evidence="1">The sequence shown here is derived from an EMBL/GenBank/DDBJ whole genome shotgun (WGS) entry which is preliminary data.</text>
</comment>
<keyword evidence="2" id="KW-1185">Reference proteome</keyword>
<reference evidence="1" key="1">
    <citation type="journal article" date="2019" name="bioRxiv">
        <title>The Genome of the Zebra Mussel, Dreissena polymorpha: A Resource for Invasive Species Research.</title>
        <authorList>
            <person name="McCartney M.A."/>
            <person name="Auch B."/>
            <person name="Kono T."/>
            <person name="Mallez S."/>
            <person name="Zhang Y."/>
            <person name="Obille A."/>
            <person name="Becker A."/>
            <person name="Abrahante J.E."/>
            <person name="Garbe J."/>
            <person name="Badalamenti J.P."/>
            <person name="Herman A."/>
            <person name="Mangelson H."/>
            <person name="Liachko I."/>
            <person name="Sullivan S."/>
            <person name="Sone E.D."/>
            <person name="Koren S."/>
            <person name="Silverstein K.A.T."/>
            <person name="Beckman K.B."/>
            <person name="Gohl D.M."/>
        </authorList>
    </citation>
    <scope>NUCLEOTIDE SEQUENCE</scope>
    <source>
        <strain evidence="1">Duluth1</strain>
        <tissue evidence="1">Whole animal</tissue>
    </source>
</reference>
<reference evidence="1" key="2">
    <citation type="submission" date="2020-11" db="EMBL/GenBank/DDBJ databases">
        <authorList>
            <person name="McCartney M.A."/>
            <person name="Auch B."/>
            <person name="Kono T."/>
            <person name="Mallez S."/>
            <person name="Becker A."/>
            <person name="Gohl D.M."/>
            <person name="Silverstein K.A.T."/>
            <person name="Koren S."/>
            <person name="Bechman K.B."/>
            <person name="Herman A."/>
            <person name="Abrahante J.E."/>
            <person name="Garbe J."/>
        </authorList>
    </citation>
    <scope>NUCLEOTIDE SEQUENCE</scope>
    <source>
        <strain evidence="1">Duluth1</strain>
        <tissue evidence="1">Whole animal</tissue>
    </source>
</reference>
<dbReference type="AlphaFoldDB" id="A0A9D4FJF3"/>
<evidence type="ECO:0000313" key="1">
    <source>
        <dbReference type="EMBL" id="KAH3799958.1"/>
    </source>
</evidence>
<protein>
    <submittedName>
        <fullName evidence="1">Uncharacterized protein</fullName>
    </submittedName>
</protein>